<dbReference type="EMBL" id="CP159342">
    <property type="protein sequence ID" value="XCH72316.1"/>
    <property type="molecule type" value="Genomic_DNA"/>
</dbReference>
<protein>
    <submittedName>
        <fullName evidence="9">Cation diffusion facilitator family transporter</fullName>
    </submittedName>
</protein>
<keyword evidence="4 7" id="KW-1133">Transmembrane helix</keyword>
<proteinExistence type="predicted"/>
<dbReference type="GO" id="GO:0016020">
    <property type="term" value="C:membrane"/>
    <property type="evidence" value="ECO:0007669"/>
    <property type="project" value="UniProtKB-SubCell"/>
</dbReference>
<dbReference type="InterPro" id="IPR040177">
    <property type="entry name" value="SLC30A9"/>
</dbReference>
<dbReference type="InterPro" id="IPR027469">
    <property type="entry name" value="Cation_efflux_TMD_sf"/>
</dbReference>
<evidence type="ECO:0000256" key="2">
    <source>
        <dbReference type="ARBA" id="ARBA00022448"/>
    </source>
</evidence>
<feature type="transmembrane region" description="Helical" evidence="7">
    <location>
        <begin position="193"/>
        <end position="212"/>
    </location>
</feature>
<gene>
    <name evidence="10" type="ORF">ABUL08_18450</name>
    <name evidence="9" type="ORF">VK199_18380</name>
</gene>
<dbReference type="Pfam" id="PF01545">
    <property type="entry name" value="Cation_efflux"/>
    <property type="match status" value="1"/>
</dbReference>
<evidence type="ECO:0000256" key="4">
    <source>
        <dbReference type="ARBA" id="ARBA00022989"/>
    </source>
</evidence>
<dbReference type="PANTHER" id="PTHR13414:SF9">
    <property type="entry name" value="PROTON-COUPLED ZINC ANTIPORTER SLC30A9, MITOCHONDRIAL"/>
    <property type="match status" value="1"/>
</dbReference>
<dbReference type="InterPro" id="IPR002524">
    <property type="entry name" value="Cation_efflux"/>
</dbReference>
<dbReference type="Gene3D" id="1.20.1510.10">
    <property type="entry name" value="Cation efflux protein transmembrane domain"/>
    <property type="match status" value="1"/>
</dbReference>
<dbReference type="NCBIfam" id="TIGR01297">
    <property type="entry name" value="CDF"/>
    <property type="match status" value="1"/>
</dbReference>
<keyword evidence="5 7" id="KW-0472">Membrane</keyword>
<evidence type="ECO:0000313" key="9">
    <source>
        <dbReference type="EMBL" id="XBP91618.1"/>
    </source>
</evidence>
<feature type="domain" description="Cation efflux protein transmembrane" evidence="8">
    <location>
        <begin position="11"/>
        <end position="219"/>
    </location>
</feature>
<comment type="subcellular location">
    <subcellularLocation>
        <location evidence="1">Membrane</location>
        <topology evidence="1">Multi-pass membrane protein</topology>
    </subcellularLocation>
</comment>
<evidence type="ECO:0000259" key="8">
    <source>
        <dbReference type="Pfam" id="PF01545"/>
    </source>
</evidence>
<dbReference type="PANTHER" id="PTHR13414">
    <property type="entry name" value="HUEL-CATION TRANSPORTER"/>
    <property type="match status" value="1"/>
</dbReference>
<feature type="transmembrane region" description="Helical" evidence="7">
    <location>
        <begin position="156"/>
        <end position="181"/>
    </location>
</feature>
<reference evidence="10" key="2">
    <citation type="submission" date="2024-06" db="EMBL/GenBank/DDBJ databases">
        <title>Micromonospora mangrovi CCTCC AA 2012012 genome sequences.</title>
        <authorList>
            <person name="Gao J."/>
        </authorList>
    </citation>
    <scope>NUCLEOTIDE SEQUENCE</scope>
    <source>
        <strain evidence="10">CCTCC AA 2012012</strain>
    </source>
</reference>
<sequence>MSANGGTKAIVAALAANIGIAVTKFIAFLLTGSSSMLAESIHSVADSGNQGLLLLGGRRAKREATPEHPFGYGRERYIYAFIVAIVLFSLGGLFALYEAYHKAADPHPISSWQWVPVAVLVAAIGMEGFSFRTAIKESNQIRGSQSWVRFIRRAKAPELPVVLLEDFGALIGLVFALFGVGMTLLTGNGMWDAAGTAMIGVLLVIIAATLAIETKSLLLGEGADPKELAKIERAVAGGPEVERIIHMKTLYLGPEELMVAAKIAVSPCESAEELARGINAVEARIRAEVPIARVIYLEPDIYSAAAERAGTGAASHTAVPQPEADEEAVHPGS</sequence>
<evidence type="ECO:0000256" key="7">
    <source>
        <dbReference type="SAM" id="Phobius"/>
    </source>
</evidence>
<feature type="transmembrane region" description="Helical" evidence="7">
    <location>
        <begin position="117"/>
        <end position="135"/>
    </location>
</feature>
<dbReference type="GO" id="GO:0006829">
    <property type="term" value="P:zinc ion transport"/>
    <property type="evidence" value="ECO:0007669"/>
    <property type="project" value="InterPro"/>
</dbReference>
<dbReference type="InterPro" id="IPR036837">
    <property type="entry name" value="Cation_efflux_CTD_sf"/>
</dbReference>
<dbReference type="SUPFAM" id="SSF161111">
    <property type="entry name" value="Cation efflux protein transmembrane domain-like"/>
    <property type="match status" value="1"/>
</dbReference>
<dbReference type="RefSeq" id="WP_350931162.1">
    <property type="nucleotide sequence ID" value="NZ_CP157762.1"/>
</dbReference>
<feature type="transmembrane region" description="Helical" evidence="7">
    <location>
        <begin position="6"/>
        <end position="30"/>
    </location>
</feature>
<feature type="transmembrane region" description="Helical" evidence="7">
    <location>
        <begin position="77"/>
        <end position="97"/>
    </location>
</feature>
<name>A0AAU7M2E8_9ACTN</name>
<dbReference type="InterPro" id="IPR058533">
    <property type="entry name" value="Cation_efflux_TM"/>
</dbReference>
<keyword evidence="3 7" id="KW-0812">Transmembrane</keyword>
<feature type="region of interest" description="Disordered" evidence="6">
    <location>
        <begin position="312"/>
        <end position="333"/>
    </location>
</feature>
<evidence type="ECO:0000256" key="1">
    <source>
        <dbReference type="ARBA" id="ARBA00004141"/>
    </source>
</evidence>
<evidence type="ECO:0000313" key="10">
    <source>
        <dbReference type="EMBL" id="XCH72316.1"/>
    </source>
</evidence>
<organism evidence="9">
    <name type="scientific">Micromonospora sp. CCTCC AA 2012012</name>
    <dbReference type="NCBI Taxonomy" id="3111921"/>
    <lineage>
        <taxon>Bacteria</taxon>
        <taxon>Bacillati</taxon>
        <taxon>Actinomycetota</taxon>
        <taxon>Actinomycetes</taxon>
        <taxon>Micromonosporales</taxon>
        <taxon>Micromonosporaceae</taxon>
        <taxon>Micromonospora</taxon>
    </lineage>
</organism>
<reference evidence="9" key="1">
    <citation type="submission" date="2024-01" db="EMBL/GenBank/DDBJ databases">
        <title>The genome sequence of Micromonospora mangrovi CCTCC AA 2012012.</title>
        <authorList>
            <person name="Gao J."/>
        </authorList>
    </citation>
    <scope>NUCLEOTIDE SEQUENCE</scope>
    <source>
        <strain evidence="9">CCTCC AA 2012012</strain>
    </source>
</reference>
<dbReference type="GO" id="GO:0008324">
    <property type="term" value="F:monoatomic cation transmembrane transporter activity"/>
    <property type="evidence" value="ECO:0007669"/>
    <property type="project" value="InterPro"/>
</dbReference>
<accession>A0AAU7M2E8</accession>
<keyword evidence="2" id="KW-0813">Transport</keyword>
<evidence type="ECO:0000256" key="6">
    <source>
        <dbReference type="SAM" id="MobiDB-lite"/>
    </source>
</evidence>
<dbReference type="EMBL" id="CP157762">
    <property type="protein sequence ID" value="XBP91618.1"/>
    <property type="molecule type" value="Genomic_DNA"/>
</dbReference>
<evidence type="ECO:0000256" key="5">
    <source>
        <dbReference type="ARBA" id="ARBA00023136"/>
    </source>
</evidence>
<dbReference type="SUPFAM" id="SSF160240">
    <property type="entry name" value="Cation efflux protein cytoplasmic domain-like"/>
    <property type="match status" value="1"/>
</dbReference>
<evidence type="ECO:0000256" key="3">
    <source>
        <dbReference type="ARBA" id="ARBA00022692"/>
    </source>
</evidence>
<dbReference type="AlphaFoldDB" id="A0AAU7M2E8"/>